<dbReference type="AlphaFoldDB" id="A0A9X4H7K7"/>
<organism evidence="1 2">
    <name type="scientific">Pelotomaculum isophthalicicum JI</name>
    <dbReference type="NCBI Taxonomy" id="947010"/>
    <lineage>
        <taxon>Bacteria</taxon>
        <taxon>Bacillati</taxon>
        <taxon>Bacillota</taxon>
        <taxon>Clostridia</taxon>
        <taxon>Eubacteriales</taxon>
        <taxon>Desulfotomaculaceae</taxon>
        <taxon>Pelotomaculum</taxon>
    </lineage>
</organism>
<sequence length="95" mass="10549">MSSCDPNASKIYKIDVGGDMIGLAGVEQAFLEVLKLGLKGDQAAEKLLEIVGRRNFIPESAERQYKWALYLAYRNYIADPSTGKKAMEFDQSLVC</sequence>
<dbReference type="RefSeq" id="WP_277445139.1">
    <property type="nucleotide sequence ID" value="NZ_JAKOAV010000037.1"/>
</dbReference>
<comment type="caution">
    <text evidence="1">The sequence shown here is derived from an EMBL/GenBank/DDBJ whole genome shotgun (WGS) entry which is preliminary data.</text>
</comment>
<evidence type="ECO:0000313" key="1">
    <source>
        <dbReference type="EMBL" id="MDF9409644.1"/>
    </source>
</evidence>
<dbReference type="Proteomes" id="UP001154312">
    <property type="component" value="Unassembled WGS sequence"/>
</dbReference>
<evidence type="ECO:0000313" key="2">
    <source>
        <dbReference type="Proteomes" id="UP001154312"/>
    </source>
</evidence>
<keyword evidence="2" id="KW-1185">Reference proteome</keyword>
<name>A0A9X4H7K7_9FIRM</name>
<dbReference type="EMBL" id="JAKOAV010000037">
    <property type="protein sequence ID" value="MDF9409644.1"/>
    <property type="molecule type" value="Genomic_DNA"/>
</dbReference>
<accession>A0A9X4H7K7</accession>
<proteinExistence type="predicted"/>
<gene>
    <name evidence="1" type="ORF">L7E55_15010</name>
</gene>
<reference evidence="1" key="1">
    <citation type="submission" date="2022-02" db="EMBL/GenBank/DDBJ databases">
        <authorList>
            <person name="Leng L."/>
        </authorList>
    </citation>
    <scope>NUCLEOTIDE SEQUENCE</scope>
    <source>
        <strain evidence="1">JI</strain>
    </source>
</reference>
<protein>
    <submittedName>
        <fullName evidence="1">Uncharacterized protein</fullName>
    </submittedName>
</protein>